<gene>
    <name evidence="17" type="primary">MRPL44</name>
</gene>
<dbReference type="PANTHER" id="PTHR11207:SF5">
    <property type="entry name" value="LARGE RIBOSOMAL SUBUNIT PROTEIN ML44"/>
    <property type="match status" value="1"/>
</dbReference>
<evidence type="ECO:0000256" key="10">
    <source>
        <dbReference type="ARBA" id="ARBA00024034"/>
    </source>
</evidence>
<reference evidence="17" key="2">
    <citation type="submission" date="2025-08" db="UniProtKB">
        <authorList>
            <consortium name="Ensembl"/>
        </authorList>
    </citation>
    <scope>IDENTIFICATION</scope>
</reference>
<dbReference type="GO" id="GO:0070125">
    <property type="term" value="P:mitochondrial translational elongation"/>
    <property type="evidence" value="ECO:0007669"/>
    <property type="project" value="TreeGrafter"/>
</dbReference>
<feature type="domain" description="Large ribosomal subunit protein mL44 endonuclease" evidence="16">
    <location>
        <begin position="104"/>
        <end position="239"/>
    </location>
</feature>
<dbReference type="GeneTree" id="ENSGT00390000016956"/>
<comment type="function">
    <text evidence="12">Component of the 39S subunit of mitochondrial ribosome. May have a function in the assembly/stability of nascent mitochondrial polypeptides exiting the ribosome.</text>
</comment>
<dbReference type="InterPro" id="IPR044444">
    <property type="entry name" value="Ribosomal_mL44_DSRM_metazoa"/>
</dbReference>
<keyword evidence="4" id="KW-0378">Hydrolase</keyword>
<evidence type="ECO:0000256" key="11">
    <source>
        <dbReference type="ARBA" id="ARBA00035187"/>
    </source>
</evidence>
<evidence type="ECO:0000256" key="7">
    <source>
        <dbReference type="ARBA" id="ARBA00022980"/>
    </source>
</evidence>
<dbReference type="FunFam" id="1.10.1520.10:FF:000010">
    <property type="entry name" value="39S ribosomal protein L44, mitochondrial"/>
    <property type="match status" value="1"/>
</dbReference>
<dbReference type="Ensembl" id="ENSATET00000006481.3">
    <property type="protein sequence ID" value="ENSATEP00000006376.2"/>
    <property type="gene ID" value="ENSATEG00000004508.3"/>
</dbReference>
<dbReference type="SUPFAM" id="SSF54768">
    <property type="entry name" value="dsRNA-binding domain-like"/>
    <property type="match status" value="1"/>
</dbReference>
<evidence type="ECO:0000256" key="1">
    <source>
        <dbReference type="ARBA" id="ARBA00004173"/>
    </source>
</evidence>
<evidence type="ECO:0000256" key="12">
    <source>
        <dbReference type="ARBA" id="ARBA00059807"/>
    </source>
</evidence>
<dbReference type="FunCoup" id="A0A3Q1IR78">
    <property type="interactions" value="1174"/>
</dbReference>
<comment type="similarity">
    <text evidence="10">Belongs to the ribonuclease III family. Mitochondrion-specific ribosomal protein mL44 subfamily.</text>
</comment>
<dbReference type="CDD" id="cd19874">
    <property type="entry name" value="DSRM_MRPL44"/>
    <property type="match status" value="1"/>
</dbReference>
<evidence type="ECO:0000256" key="9">
    <source>
        <dbReference type="ARBA" id="ARBA00023274"/>
    </source>
</evidence>
<keyword evidence="18" id="KW-1185">Reference proteome</keyword>
<dbReference type="SUPFAM" id="SSF69065">
    <property type="entry name" value="RNase III domain-like"/>
    <property type="match status" value="1"/>
</dbReference>
<dbReference type="GeneID" id="113172719"/>
<dbReference type="Pfam" id="PF22892">
    <property type="entry name" value="DSRM_MRPL44"/>
    <property type="match status" value="1"/>
</dbReference>
<dbReference type="Gene3D" id="3.30.160.20">
    <property type="match status" value="1"/>
</dbReference>
<organism evidence="17 18">
    <name type="scientific">Anabas testudineus</name>
    <name type="common">Climbing perch</name>
    <name type="synonym">Anthias testudineus</name>
    <dbReference type="NCBI Taxonomy" id="64144"/>
    <lineage>
        <taxon>Eukaryota</taxon>
        <taxon>Metazoa</taxon>
        <taxon>Chordata</taxon>
        <taxon>Craniata</taxon>
        <taxon>Vertebrata</taxon>
        <taxon>Euteleostomi</taxon>
        <taxon>Actinopterygii</taxon>
        <taxon>Neopterygii</taxon>
        <taxon>Teleostei</taxon>
        <taxon>Neoteleostei</taxon>
        <taxon>Acanthomorphata</taxon>
        <taxon>Anabantaria</taxon>
        <taxon>Anabantiformes</taxon>
        <taxon>Anabantoidei</taxon>
        <taxon>Anabantidae</taxon>
        <taxon>Anabas</taxon>
    </lineage>
</organism>
<evidence type="ECO:0000256" key="4">
    <source>
        <dbReference type="ARBA" id="ARBA00022801"/>
    </source>
</evidence>
<keyword evidence="8" id="KW-0496">Mitochondrion</keyword>
<proteinExistence type="inferred from homology"/>
<dbReference type="GO" id="GO:0006396">
    <property type="term" value="P:RNA processing"/>
    <property type="evidence" value="ECO:0007669"/>
    <property type="project" value="InterPro"/>
</dbReference>
<evidence type="ECO:0000313" key="18">
    <source>
        <dbReference type="Proteomes" id="UP000265040"/>
    </source>
</evidence>
<evidence type="ECO:0000256" key="2">
    <source>
        <dbReference type="ARBA" id="ARBA00022722"/>
    </source>
</evidence>
<evidence type="ECO:0000259" key="15">
    <source>
        <dbReference type="Pfam" id="PF22892"/>
    </source>
</evidence>
<feature type="domain" description="Large ribosomal subunit protein mL44 dsRNA binding" evidence="15">
    <location>
        <begin position="269"/>
        <end position="361"/>
    </location>
</feature>
<dbReference type="Gene3D" id="1.10.1520.10">
    <property type="entry name" value="Ribonuclease III domain"/>
    <property type="match status" value="1"/>
</dbReference>
<keyword evidence="6" id="KW-0809">Transit peptide</keyword>
<evidence type="ECO:0000256" key="6">
    <source>
        <dbReference type="ARBA" id="ARBA00022946"/>
    </source>
</evidence>
<dbReference type="GO" id="GO:0003725">
    <property type="term" value="F:double-stranded RNA binding"/>
    <property type="evidence" value="ECO:0007669"/>
    <property type="project" value="InterPro"/>
</dbReference>
<reference evidence="17" key="3">
    <citation type="submission" date="2025-09" db="UniProtKB">
        <authorList>
            <consortium name="Ensembl"/>
        </authorList>
    </citation>
    <scope>IDENTIFICATION</scope>
</reference>
<keyword evidence="2" id="KW-0540">Nuclease</keyword>
<evidence type="ECO:0000256" key="5">
    <source>
        <dbReference type="ARBA" id="ARBA00022884"/>
    </source>
</evidence>
<dbReference type="InterPro" id="IPR055189">
    <property type="entry name" value="RM44_endonuclase"/>
</dbReference>
<evidence type="ECO:0000256" key="13">
    <source>
        <dbReference type="ARBA" id="ARBA00083955"/>
    </source>
</evidence>
<dbReference type="AlphaFoldDB" id="A0A3Q1IR78"/>
<evidence type="ECO:0000313" key="17">
    <source>
        <dbReference type="Ensembl" id="ENSATEP00000006376.2"/>
    </source>
</evidence>
<reference evidence="17" key="1">
    <citation type="submission" date="2021-04" db="EMBL/GenBank/DDBJ databases">
        <authorList>
            <consortium name="Wellcome Sanger Institute Data Sharing"/>
        </authorList>
    </citation>
    <scope>NUCLEOTIDE SEQUENCE [LARGE SCALE GENOMIC DNA]</scope>
</reference>
<dbReference type="InParanoid" id="A0A3Q1IR78"/>
<evidence type="ECO:0000259" key="16">
    <source>
        <dbReference type="Pfam" id="PF22935"/>
    </source>
</evidence>
<dbReference type="GO" id="GO:0070877">
    <property type="term" value="C:microprocessor complex"/>
    <property type="evidence" value="ECO:0007669"/>
    <property type="project" value="TreeGrafter"/>
</dbReference>
<protein>
    <recommendedName>
        <fullName evidence="11">Large ribosomal subunit protein mL44</fullName>
    </recommendedName>
    <alternativeName>
        <fullName evidence="13">39S ribosomal protein L44, mitochondrial</fullName>
    </alternativeName>
</protein>
<keyword evidence="5" id="KW-0694">RNA-binding</keyword>
<name>A0A3Q1IR78_ANATE</name>
<dbReference type="Proteomes" id="UP000265040">
    <property type="component" value="Chromosome 13"/>
</dbReference>
<feature type="compositionally biased region" description="Low complexity" evidence="14">
    <location>
        <begin position="354"/>
        <end position="371"/>
    </location>
</feature>
<dbReference type="RefSeq" id="XP_026231521.1">
    <property type="nucleotide sequence ID" value="XM_026375736.2"/>
</dbReference>
<keyword evidence="9" id="KW-0687">Ribonucleoprotein</keyword>
<evidence type="ECO:0000256" key="3">
    <source>
        <dbReference type="ARBA" id="ARBA00022759"/>
    </source>
</evidence>
<dbReference type="OrthoDB" id="444135at2759"/>
<comment type="subcellular location">
    <subcellularLocation>
        <location evidence="1">Mitochondrion</location>
    </subcellularLocation>
</comment>
<keyword evidence="7" id="KW-0689">Ribosomal protein</keyword>
<sequence>MVCVCYHSNADGLGHDRILFLVPCRTGLAVATFCQKINMASGYILNRGALTLGIHCQRVCRNVSLSQVREKKRWMKTYTFLMAKKLKLEGPPPPTPRSQQPHWDYHAEVQAFGTRLHENFSQELLKTAFINPCYLKAEQQKRQELGVDSETTALVLKDNIQLSEKGASFTQSFINDWSRANFPNVPTDGVESIKRYLTSTSVVTSVARNLGIEDLTMSAECPVPDDVLCSTFMAVIGALQESSGAERAGFFLRDFLITQLIGKDLFELWTVVNPMGLLVEELTKRNIPLPEPRLIRSAGASTVLPLYIVGLYSDKKLLAQGPGETLIAAEEEAAYVALRKLYGYTENRRPFDFSSQQQQQHQQPIIQSISN</sequence>
<dbReference type="GO" id="GO:0004525">
    <property type="term" value="F:ribonuclease III activity"/>
    <property type="evidence" value="ECO:0007669"/>
    <property type="project" value="InterPro"/>
</dbReference>
<dbReference type="GO" id="GO:0005762">
    <property type="term" value="C:mitochondrial large ribosomal subunit"/>
    <property type="evidence" value="ECO:0007669"/>
    <property type="project" value="TreeGrafter"/>
</dbReference>
<keyword evidence="3" id="KW-0255">Endonuclease</keyword>
<dbReference type="GO" id="GO:0005743">
    <property type="term" value="C:mitochondrial inner membrane"/>
    <property type="evidence" value="ECO:0007669"/>
    <property type="project" value="UniProtKB-ARBA"/>
</dbReference>
<dbReference type="Pfam" id="PF22935">
    <property type="entry name" value="RM44_endonuclase"/>
    <property type="match status" value="1"/>
</dbReference>
<evidence type="ECO:0000256" key="8">
    <source>
        <dbReference type="ARBA" id="ARBA00023128"/>
    </source>
</evidence>
<dbReference type="InterPro" id="IPR036389">
    <property type="entry name" value="RNase_III_sf"/>
</dbReference>
<feature type="region of interest" description="Disordered" evidence="14">
    <location>
        <begin position="352"/>
        <end position="371"/>
    </location>
</feature>
<evidence type="ECO:0000256" key="14">
    <source>
        <dbReference type="SAM" id="MobiDB-lite"/>
    </source>
</evidence>
<dbReference type="STRING" id="64144.ENSATEP00000006376"/>
<accession>A0A3Q1IR78</accession>
<dbReference type="PANTHER" id="PTHR11207">
    <property type="entry name" value="RIBONUCLEASE III"/>
    <property type="match status" value="1"/>
</dbReference>
<dbReference type="FunFam" id="3.30.160.20:FF:000037">
    <property type="entry name" value="39S ribosomal protein L44, mitochondrial"/>
    <property type="match status" value="1"/>
</dbReference>